<sequence length="111" mass="12721">MQLGATSATVFSPGLDGHFGMAWTEGQVVEQWTYSREDSSSLSVEEELLEVRKRLEDGLHGQWQQVEICFSNRRLAQNLAKREYFDNALCIVAADIFELCNNFRTVHFAYL</sequence>
<organism evidence="1 2">
    <name type="scientific">Striga asiatica</name>
    <name type="common">Asiatic witchweed</name>
    <name type="synonym">Buchnera asiatica</name>
    <dbReference type="NCBI Taxonomy" id="4170"/>
    <lineage>
        <taxon>Eukaryota</taxon>
        <taxon>Viridiplantae</taxon>
        <taxon>Streptophyta</taxon>
        <taxon>Embryophyta</taxon>
        <taxon>Tracheophyta</taxon>
        <taxon>Spermatophyta</taxon>
        <taxon>Magnoliopsida</taxon>
        <taxon>eudicotyledons</taxon>
        <taxon>Gunneridae</taxon>
        <taxon>Pentapetalae</taxon>
        <taxon>asterids</taxon>
        <taxon>lamiids</taxon>
        <taxon>Lamiales</taxon>
        <taxon>Orobanchaceae</taxon>
        <taxon>Buchnereae</taxon>
        <taxon>Striga</taxon>
    </lineage>
</organism>
<accession>A0A5A7PXR3</accession>
<protein>
    <submittedName>
        <fullName evidence="1">Acetyl-CoA C-acetyltransferase family protein</fullName>
    </submittedName>
</protein>
<dbReference type="AlphaFoldDB" id="A0A5A7PXR3"/>
<proteinExistence type="predicted"/>
<keyword evidence="1" id="KW-0808">Transferase</keyword>
<gene>
    <name evidence="1" type="ORF">STAS_14074</name>
</gene>
<keyword evidence="2" id="KW-1185">Reference proteome</keyword>
<dbReference type="Proteomes" id="UP000325081">
    <property type="component" value="Unassembled WGS sequence"/>
</dbReference>
<dbReference type="EMBL" id="BKCP01005405">
    <property type="protein sequence ID" value="GER37645.1"/>
    <property type="molecule type" value="Genomic_DNA"/>
</dbReference>
<reference evidence="2" key="1">
    <citation type="journal article" date="2019" name="Curr. Biol.">
        <title>Genome Sequence of Striga asiatica Provides Insight into the Evolution of Plant Parasitism.</title>
        <authorList>
            <person name="Yoshida S."/>
            <person name="Kim S."/>
            <person name="Wafula E.K."/>
            <person name="Tanskanen J."/>
            <person name="Kim Y.M."/>
            <person name="Honaas L."/>
            <person name="Yang Z."/>
            <person name="Spallek T."/>
            <person name="Conn C.E."/>
            <person name="Ichihashi Y."/>
            <person name="Cheong K."/>
            <person name="Cui S."/>
            <person name="Der J.P."/>
            <person name="Gundlach H."/>
            <person name="Jiao Y."/>
            <person name="Hori C."/>
            <person name="Ishida J.K."/>
            <person name="Kasahara H."/>
            <person name="Kiba T."/>
            <person name="Kim M.S."/>
            <person name="Koo N."/>
            <person name="Laohavisit A."/>
            <person name="Lee Y.H."/>
            <person name="Lumba S."/>
            <person name="McCourt P."/>
            <person name="Mortimer J.C."/>
            <person name="Mutuku J.M."/>
            <person name="Nomura T."/>
            <person name="Sasaki-Sekimoto Y."/>
            <person name="Seto Y."/>
            <person name="Wang Y."/>
            <person name="Wakatake T."/>
            <person name="Sakakibara H."/>
            <person name="Demura T."/>
            <person name="Yamaguchi S."/>
            <person name="Yoneyama K."/>
            <person name="Manabe R.I."/>
            <person name="Nelson D.C."/>
            <person name="Schulman A.H."/>
            <person name="Timko M.P."/>
            <person name="dePamphilis C.W."/>
            <person name="Choi D."/>
            <person name="Shirasu K."/>
        </authorList>
    </citation>
    <scope>NUCLEOTIDE SEQUENCE [LARGE SCALE GENOMIC DNA]</scope>
    <source>
        <strain evidence="2">cv. UVA1</strain>
    </source>
</reference>
<name>A0A5A7PXR3_STRAF</name>
<evidence type="ECO:0000313" key="2">
    <source>
        <dbReference type="Proteomes" id="UP000325081"/>
    </source>
</evidence>
<comment type="caution">
    <text evidence="1">The sequence shown here is derived from an EMBL/GenBank/DDBJ whole genome shotgun (WGS) entry which is preliminary data.</text>
</comment>
<dbReference type="GO" id="GO:0016740">
    <property type="term" value="F:transferase activity"/>
    <property type="evidence" value="ECO:0007669"/>
    <property type="project" value="UniProtKB-KW"/>
</dbReference>
<evidence type="ECO:0000313" key="1">
    <source>
        <dbReference type="EMBL" id="GER37645.1"/>
    </source>
</evidence>